<dbReference type="PANTHER" id="PTHR34820:SF4">
    <property type="entry name" value="INNER MEMBRANE PROTEIN YEBZ"/>
    <property type="match status" value="1"/>
</dbReference>
<proteinExistence type="predicted"/>
<comment type="caution">
    <text evidence="9">The sequence shown here is derived from an EMBL/GenBank/DDBJ whole genome shotgun (WGS) entry which is preliminary data.</text>
</comment>
<comment type="subcellular location">
    <subcellularLocation>
        <location evidence="1">Cell envelope</location>
    </subcellularLocation>
</comment>
<evidence type="ECO:0000256" key="6">
    <source>
        <dbReference type="SAM" id="Phobius"/>
    </source>
</evidence>
<dbReference type="GO" id="GO:0005886">
    <property type="term" value="C:plasma membrane"/>
    <property type="evidence" value="ECO:0007669"/>
    <property type="project" value="TreeGrafter"/>
</dbReference>
<feature type="chain" id="PRO_5042038284" evidence="7">
    <location>
        <begin position="33"/>
        <end position="224"/>
    </location>
</feature>
<evidence type="ECO:0000313" key="9">
    <source>
        <dbReference type="EMBL" id="KAB1883499.1"/>
    </source>
</evidence>
<evidence type="ECO:0000313" key="10">
    <source>
        <dbReference type="Proteomes" id="UP000436027"/>
    </source>
</evidence>
<feature type="compositionally biased region" description="Low complexity" evidence="5">
    <location>
        <begin position="134"/>
        <end position="150"/>
    </location>
</feature>
<evidence type="ECO:0000256" key="5">
    <source>
        <dbReference type="SAM" id="MobiDB-lite"/>
    </source>
</evidence>
<dbReference type="InterPro" id="IPR014755">
    <property type="entry name" value="Cu-Rt/internalin_Ig-like"/>
</dbReference>
<evidence type="ECO:0000256" key="2">
    <source>
        <dbReference type="ARBA" id="ARBA00022723"/>
    </source>
</evidence>
<dbReference type="RefSeq" id="WP_151486938.1">
    <property type="nucleotide sequence ID" value="NZ_BAAAIN010000001.1"/>
</dbReference>
<feature type="domain" description="CopC" evidence="8">
    <location>
        <begin position="33"/>
        <end position="128"/>
    </location>
</feature>
<protein>
    <submittedName>
        <fullName evidence="9">Copper resistance protein CopC</fullName>
    </submittedName>
</protein>
<gene>
    <name evidence="9" type="ORF">F6W70_12870</name>
</gene>
<dbReference type="GO" id="GO:0030313">
    <property type="term" value="C:cell envelope"/>
    <property type="evidence" value="ECO:0007669"/>
    <property type="project" value="UniProtKB-SubCell"/>
</dbReference>
<dbReference type="GO" id="GO:0042597">
    <property type="term" value="C:periplasmic space"/>
    <property type="evidence" value="ECO:0007669"/>
    <property type="project" value="InterPro"/>
</dbReference>
<dbReference type="EMBL" id="WAAQ01000002">
    <property type="protein sequence ID" value="KAB1883499.1"/>
    <property type="molecule type" value="Genomic_DNA"/>
</dbReference>
<dbReference type="SUPFAM" id="SSF81296">
    <property type="entry name" value="E set domains"/>
    <property type="match status" value="1"/>
</dbReference>
<keyword evidence="6" id="KW-0472">Membrane</keyword>
<evidence type="ECO:0000256" key="7">
    <source>
        <dbReference type="SAM" id="SignalP"/>
    </source>
</evidence>
<feature type="signal peptide" evidence="7">
    <location>
        <begin position="1"/>
        <end position="32"/>
    </location>
</feature>
<keyword evidence="3 7" id="KW-0732">Signal</keyword>
<feature type="transmembrane region" description="Helical" evidence="6">
    <location>
        <begin position="176"/>
        <end position="199"/>
    </location>
</feature>
<dbReference type="PANTHER" id="PTHR34820">
    <property type="entry name" value="INNER MEMBRANE PROTEIN YEBZ"/>
    <property type="match status" value="1"/>
</dbReference>
<dbReference type="InterPro" id="IPR007348">
    <property type="entry name" value="CopC_dom"/>
</dbReference>
<dbReference type="AlphaFoldDB" id="A0AAD3ZXV2"/>
<dbReference type="Gene3D" id="2.60.40.1220">
    <property type="match status" value="1"/>
</dbReference>
<name>A0AAD3ZXV2_MICMQ</name>
<organism evidence="9 10">
    <name type="scientific">Microbacterium maritypicum</name>
    <name type="common">Microbacterium liquefaciens</name>
    <dbReference type="NCBI Taxonomy" id="33918"/>
    <lineage>
        <taxon>Bacteria</taxon>
        <taxon>Bacillati</taxon>
        <taxon>Actinomycetota</taxon>
        <taxon>Actinomycetes</taxon>
        <taxon>Micrococcales</taxon>
        <taxon>Microbacteriaceae</taxon>
        <taxon>Microbacterium</taxon>
    </lineage>
</organism>
<evidence type="ECO:0000256" key="4">
    <source>
        <dbReference type="ARBA" id="ARBA00023008"/>
    </source>
</evidence>
<reference evidence="9 10" key="1">
    <citation type="submission" date="2019-09" db="EMBL/GenBank/DDBJ databases">
        <title>Whole genome sequencing of Microbacterium maritypicum.</title>
        <authorList>
            <person name="Lenchi N."/>
        </authorList>
    </citation>
    <scope>NUCLEOTIDE SEQUENCE [LARGE SCALE GENOMIC DNA]</scope>
    <source>
        <strain evidence="9 10">DSM 12512</strain>
    </source>
</reference>
<dbReference type="InterPro" id="IPR014756">
    <property type="entry name" value="Ig_E-set"/>
</dbReference>
<dbReference type="GO" id="GO:0046688">
    <property type="term" value="P:response to copper ion"/>
    <property type="evidence" value="ECO:0007669"/>
    <property type="project" value="InterPro"/>
</dbReference>
<feature type="region of interest" description="Disordered" evidence="5">
    <location>
        <begin position="131"/>
        <end position="166"/>
    </location>
</feature>
<dbReference type="GO" id="GO:0005507">
    <property type="term" value="F:copper ion binding"/>
    <property type="evidence" value="ECO:0007669"/>
    <property type="project" value="InterPro"/>
</dbReference>
<dbReference type="InterPro" id="IPR032694">
    <property type="entry name" value="CopC/D"/>
</dbReference>
<sequence length="224" mass="22991">MHKRLSARTTAVLTTLLLSASVVFGTASPAAAHDDFVSSYPTADSTINGSPDEISLMFTGTLTGGDDATVVEVVDESGANVAVDPPTVSGDSITQHLSPDAATGIFTVRWKTVSADGHPIAGEYVYTVTPAMDTEPSTPTTSPTPETSPESTEEPEAARPAQTYGGTASGGGAFELLPLFFLSGLALILGIGVVGVVMAGRQRHRRDRAQAAKDAAATEKDADA</sequence>
<keyword evidence="4" id="KW-0186">Copper</keyword>
<accession>A0AAD3ZXV2</accession>
<evidence type="ECO:0000256" key="3">
    <source>
        <dbReference type="ARBA" id="ARBA00022729"/>
    </source>
</evidence>
<evidence type="ECO:0000256" key="1">
    <source>
        <dbReference type="ARBA" id="ARBA00004196"/>
    </source>
</evidence>
<keyword evidence="2" id="KW-0479">Metal-binding</keyword>
<dbReference type="GO" id="GO:0006825">
    <property type="term" value="P:copper ion transport"/>
    <property type="evidence" value="ECO:0007669"/>
    <property type="project" value="InterPro"/>
</dbReference>
<keyword evidence="6" id="KW-1133">Transmembrane helix</keyword>
<dbReference type="Pfam" id="PF04234">
    <property type="entry name" value="CopC"/>
    <property type="match status" value="1"/>
</dbReference>
<evidence type="ECO:0000259" key="8">
    <source>
        <dbReference type="Pfam" id="PF04234"/>
    </source>
</evidence>
<keyword evidence="6" id="KW-0812">Transmembrane</keyword>
<dbReference type="Proteomes" id="UP000436027">
    <property type="component" value="Unassembled WGS sequence"/>
</dbReference>